<protein>
    <recommendedName>
        <fullName evidence="4">Abi family protein</fullName>
    </recommendedName>
</protein>
<dbReference type="RefSeq" id="WP_119136883.1">
    <property type="nucleotide sequence ID" value="NZ_QXXQ01000035.1"/>
</dbReference>
<organism evidence="2 3">
    <name type="scientific">Gemmobacter lutimaris</name>
    <dbReference type="NCBI Taxonomy" id="2306023"/>
    <lineage>
        <taxon>Bacteria</taxon>
        <taxon>Pseudomonadati</taxon>
        <taxon>Pseudomonadota</taxon>
        <taxon>Alphaproteobacteria</taxon>
        <taxon>Rhodobacterales</taxon>
        <taxon>Paracoccaceae</taxon>
        <taxon>Gemmobacter</taxon>
    </lineage>
</organism>
<dbReference type="OrthoDB" id="9813050at2"/>
<sequence length="275" mass="30610">MTAGDAGAGKKLGTAPVGPPPDLVQRRGHEPAEAPHGNLPVSHVTTNSPSSDMVQGLFPTDLTDQTLLTLGLSDPRLQRFAAAAKDDGVAREDTYLWNLALAESFHLPLHMAEVTCRNTIHSALLFRDPAWHKNRIFRQELSATLLRDLDQAVADETDKHGDAMTCHHLVSALSFGFWQYLATDKMKRLLFPKGIKKNFKGAPDDAKPHDLYNLIESVRLWRNRIAHHNAIFDKGPASKYQDALKLISWTSVDLGNWVSKRCKVNQVINNRPRSS</sequence>
<evidence type="ECO:0008006" key="4">
    <source>
        <dbReference type="Google" id="ProtNLM"/>
    </source>
</evidence>
<evidence type="ECO:0000313" key="3">
    <source>
        <dbReference type="Proteomes" id="UP000266649"/>
    </source>
</evidence>
<comment type="caution">
    <text evidence="2">The sequence shown here is derived from an EMBL/GenBank/DDBJ whole genome shotgun (WGS) entry which is preliminary data.</text>
</comment>
<gene>
    <name evidence="2" type="ORF">D2N39_22145</name>
</gene>
<feature type="compositionally biased region" description="Basic and acidic residues" evidence="1">
    <location>
        <begin position="24"/>
        <end position="33"/>
    </location>
</feature>
<keyword evidence="3" id="KW-1185">Reference proteome</keyword>
<evidence type="ECO:0000313" key="2">
    <source>
        <dbReference type="EMBL" id="RID89641.1"/>
    </source>
</evidence>
<name>A0A398BKY9_9RHOB</name>
<reference evidence="2 3" key="1">
    <citation type="submission" date="2018-09" db="EMBL/GenBank/DDBJ databases">
        <title>Gemmobacter lutimaris sp. nov., a marine bacterium isolated from tidal flat.</title>
        <authorList>
            <person name="Lee D.W."/>
            <person name="Yoo Y."/>
            <person name="Kim J.-J."/>
            <person name="Kim B.S."/>
        </authorList>
    </citation>
    <scope>NUCLEOTIDE SEQUENCE [LARGE SCALE GENOMIC DNA]</scope>
    <source>
        <strain evidence="2 3">YJ-T1-11</strain>
    </source>
</reference>
<evidence type="ECO:0000256" key="1">
    <source>
        <dbReference type="SAM" id="MobiDB-lite"/>
    </source>
</evidence>
<feature type="region of interest" description="Disordered" evidence="1">
    <location>
        <begin position="1"/>
        <end position="50"/>
    </location>
</feature>
<dbReference type="Proteomes" id="UP000266649">
    <property type="component" value="Unassembled WGS sequence"/>
</dbReference>
<dbReference type="AlphaFoldDB" id="A0A398BKY9"/>
<accession>A0A398BKY9</accession>
<dbReference type="EMBL" id="QXXQ01000035">
    <property type="protein sequence ID" value="RID89641.1"/>
    <property type="molecule type" value="Genomic_DNA"/>
</dbReference>
<proteinExistence type="predicted"/>